<feature type="region of interest" description="Disordered" evidence="1">
    <location>
        <begin position="89"/>
        <end position="227"/>
    </location>
</feature>
<proteinExistence type="predicted"/>
<evidence type="ECO:0000313" key="3">
    <source>
        <dbReference type="Proteomes" id="UP000077521"/>
    </source>
</evidence>
<feature type="compositionally biased region" description="Polar residues" evidence="1">
    <location>
        <begin position="174"/>
        <end position="190"/>
    </location>
</feature>
<feature type="compositionally biased region" description="Low complexity" evidence="1">
    <location>
        <begin position="25"/>
        <end position="48"/>
    </location>
</feature>
<reference evidence="2" key="1">
    <citation type="submission" date="2016-04" db="EMBL/GenBank/DDBJ databases">
        <authorList>
            <person name="Nguyen H.D."/>
            <person name="Samba Siva P."/>
            <person name="Cullis J."/>
            <person name="Levesque C.A."/>
            <person name="Hambleton S."/>
        </authorList>
    </citation>
    <scope>NUCLEOTIDE SEQUENCE</scope>
    <source>
        <strain evidence="2">DAOMC 236416</strain>
    </source>
</reference>
<accession>A0A177TFE0</accession>
<gene>
    <name evidence="2" type="ORF">A4X13_0g5982</name>
</gene>
<evidence type="ECO:0000313" key="2">
    <source>
        <dbReference type="EMBL" id="KAE8245333.1"/>
    </source>
</evidence>
<protein>
    <submittedName>
        <fullName evidence="2">Uncharacterized protein</fullName>
    </submittedName>
</protein>
<organism evidence="2 3">
    <name type="scientific">Tilletia indica</name>
    <dbReference type="NCBI Taxonomy" id="43049"/>
    <lineage>
        <taxon>Eukaryota</taxon>
        <taxon>Fungi</taxon>
        <taxon>Dikarya</taxon>
        <taxon>Basidiomycota</taxon>
        <taxon>Ustilaginomycotina</taxon>
        <taxon>Exobasidiomycetes</taxon>
        <taxon>Tilletiales</taxon>
        <taxon>Tilletiaceae</taxon>
        <taxon>Tilletia</taxon>
    </lineage>
</organism>
<dbReference type="EMBL" id="LWDF02000517">
    <property type="protein sequence ID" value="KAE8245333.1"/>
    <property type="molecule type" value="Genomic_DNA"/>
</dbReference>
<reference evidence="2" key="2">
    <citation type="journal article" date="2019" name="IMA Fungus">
        <title>Genome sequencing and comparison of five Tilletia species to identify candidate genes for the detection of regulated species infecting wheat.</title>
        <authorList>
            <person name="Nguyen H.D.T."/>
            <person name="Sultana T."/>
            <person name="Kesanakurti P."/>
            <person name="Hambleton S."/>
        </authorList>
    </citation>
    <scope>NUCLEOTIDE SEQUENCE</scope>
    <source>
        <strain evidence="2">DAOMC 236416</strain>
    </source>
</reference>
<sequence>MPLRASPPPPIRNQSPRIQDGGLAGSSNSSVSSGSNSSASHPAQPQAHAARDSQTVSASPVDDLSSFNSPTESLAASSYSFLNRSRTTSASSSSSLFTTPHQAQLASSASAAHALRLIPSTKPKSPPAFTSMPQTSSSTSSSSSNFSAPMRPPKLARRLESTVNIPPLRRMHTFGSQQSGTSDGLQNSADGDQAPSEGAASMSLKSLQPHAEHPSNVSKIDLREVAM</sequence>
<feature type="region of interest" description="Disordered" evidence="1">
    <location>
        <begin position="1"/>
        <end position="71"/>
    </location>
</feature>
<keyword evidence="3" id="KW-1185">Reference proteome</keyword>
<name>A0A177TFE0_9BASI</name>
<comment type="caution">
    <text evidence="2">The sequence shown here is derived from an EMBL/GenBank/DDBJ whole genome shotgun (WGS) entry which is preliminary data.</text>
</comment>
<dbReference type="Proteomes" id="UP000077521">
    <property type="component" value="Unassembled WGS sequence"/>
</dbReference>
<feature type="compositionally biased region" description="Low complexity" evidence="1">
    <location>
        <begin position="89"/>
        <end position="115"/>
    </location>
</feature>
<dbReference type="AlphaFoldDB" id="A0A177TFE0"/>
<feature type="compositionally biased region" description="Pro residues" evidence="1">
    <location>
        <begin position="1"/>
        <end position="11"/>
    </location>
</feature>
<feature type="compositionally biased region" description="Low complexity" evidence="1">
    <location>
        <begin position="135"/>
        <end position="144"/>
    </location>
</feature>
<evidence type="ECO:0000256" key="1">
    <source>
        <dbReference type="SAM" id="MobiDB-lite"/>
    </source>
</evidence>